<keyword evidence="1" id="KW-1133">Transmembrane helix</keyword>
<protein>
    <recommendedName>
        <fullName evidence="2">TadE-like domain-containing protein</fullName>
    </recommendedName>
</protein>
<dbReference type="AlphaFoldDB" id="A0A150H9N0"/>
<accession>A0A150H9N0</accession>
<evidence type="ECO:0000256" key="1">
    <source>
        <dbReference type="SAM" id="Phobius"/>
    </source>
</evidence>
<dbReference type="PATRIC" id="fig|479117.4.peg.683"/>
<dbReference type="Pfam" id="PF07811">
    <property type="entry name" value="TadE"/>
    <property type="match status" value="1"/>
</dbReference>
<sequence length="151" mass="15936">MTTRTVPSHRAPAHTLTALTVHPRRTPARRADAGNAVAEFVLVAALLSLVFAAVLQIVLAIHVRNTVTDSALAGARHASLVGHTPDQGAEVARELITTAISPSYAEDITVEEDHETGLVTVTIRTPVPVVGFLGPGGVWELRGRALMEDPS</sequence>
<feature type="transmembrane region" description="Helical" evidence="1">
    <location>
        <begin position="40"/>
        <end position="61"/>
    </location>
</feature>
<keyword evidence="1" id="KW-0472">Membrane</keyword>
<dbReference type="InterPro" id="IPR012495">
    <property type="entry name" value="TadE-like_dom"/>
</dbReference>
<dbReference type="Proteomes" id="UP000243589">
    <property type="component" value="Unassembled WGS sequence"/>
</dbReference>
<evidence type="ECO:0000259" key="2">
    <source>
        <dbReference type="Pfam" id="PF07811"/>
    </source>
</evidence>
<keyword evidence="4" id="KW-1185">Reference proteome</keyword>
<proteinExistence type="predicted"/>
<organism evidence="3 4">
    <name type="scientific">Brevibacterium ravenspurgense</name>
    <dbReference type="NCBI Taxonomy" id="479117"/>
    <lineage>
        <taxon>Bacteria</taxon>
        <taxon>Bacillati</taxon>
        <taxon>Actinomycetota</taxon>
        <taxon>Actinomycetes</taxon>
        <taxon>Micrococcales</taxon>
        <taxon>Brevibacteriaceae</taxon>
        <taxon>Brevibacterium</taxon>
    </lineage>
</organism>
<evidence type="ECO:0000313" key="3">
    <source>
        <dbReference type="EMBL" id="KXZ58813.1"/>
    </source>
</evidence>
<reference evidence="3 4" key="1">
    <citation type="submission" date="2016-01" db="EMBL/GenBank/DDBJ databases">
        <title>Use of Whole Genome Sequencing to ascertain that Brevibacterium massiliense (Roux, Raoult 2009) is a later heterotypic synonym of Brevibacterium ravenspurgense (Mages 2008).</title>
        <authorList>
            <person name="Bernier A.-M."/>
            <person name="Burdz T."/>
            <person name="Huynh C."/>
            <person name="Pachecho A.L."/>
            <person name="Wiebe D."/>
            <person name="Bonner C."/>
            <person name="Bernard K."/>
        </authorList>
    </citation>
    <scope>NUCLEOTIDE SEQUENCE [LARGE SCALE GENOMIC DNA]</scope>
    <source>
        <strain evidence="3 4">CCUG56047</strain>
    </source>
</reference>
<gene>
    <name evidence="3" type="ORF">Bravens_00685</name>
</gene>
<evidence type="ECO:0000313" key="4">
    <source>
        <dbReference type="Proteomes" id="UP000243589"/>
    </source>
</evidence>
<name>A0A150H9N0_9MICO</name>
<comment type="caution">
    <text evidence="3">The sequence shown here is derived from an EMBL/GenBank/DDBJ whole genome shotgun (WGS) entry which is preliminary data.</text>
</comment>
<keyword evidence="1" id="KW-0812">Transmembrane</keyword>
<feature type="domain" description="TadE-like" evidence="2">
    <location>
        <begin position="34"/>
        <end position="76"/>
    </location>
</feature>
<dbReference type="EMBL" id="LQQC01000008">
    <property type="protein sequence ID" value="KXZ58813.1"/>
    <property type="molecule type" value="Genomic_DNA"/>
</dbReference>